<keyword evidence="2" id="KW-0520">NAD</keyword>
<name>A0ABW3T5N8_9CAUL</name>
<organism evidence="4 5">
    <name type="scientific">Phenylobacterium conjunctum</name>
    <dbReference type="NCBI Taxonomy" id="1298959"/>
    <lineage>
        <taxon>Bacteria</taxon>
        <taxon>Pseudomonadati</taxon>
        <taxon>Pseudomonadota</taxon>
        <taxon>Alphaproteobacteria</taxon>
        <taxon>Caulobacterales</taxon>
        <taxon>Caulobacteraceae</taxon>
        <taxon>Phenylobacterium</taxon>
    </lineage>
</organism>
<dbReference type="InterPro" id="IPR050631">
    <property type="entry name" value="PheA/TfdB_FAD_monoxygenase"/>
</dbReference>
<dbReference type="Proteomes" id="UP001597216">
    <property type="component" value="Unassembled WGS sequence"/>
</dbReference>
<feature type="domain" description="FAD-binding" evidence="3">
    <location>
        <begin position="4"/>
        <end position="318"/>
    </location>
</feature>
<reference evidence="5" key="1">
    <citation type="journal article" date="2019" name="Int. J. Syst. Evol. Microbiol.">
        <title>The Global Catalogue of Microorganisms (GCM) 10K type strain sequencing project: providing services to taxonomists for standard genome sequencing and annotation.</title>
        <authorList>
            <consortium name="The Broad Institute Genomics Platform"/>
            <consortium name="The Broad Institute Genome Sequencing Center for Infectious Disease"/>
            <person name="Wu L."/>
            <person name="Ma J."/>
        </authorList>
    </citation>
    <scope>NUCLEOTIDE SEQUENCE [LARGE SCALE GENOMIC DNA]</scope>
    <source>
        <strain evidence="5">CCUG 55074</strain>
    </source>
</reference>
<evidence type="ECO:0000256" key="1">
    <source>
        <dbReference type="ARBA" id="ARBA00023002"/>
    </source>
</evidence>
<dbReference type="InterPro" id="IPR002938">
    <property type="entry name" value="FAD-bd"/>
</dbReference>
<evidence type="ECO:0000313" key="4">
    <source>
        <dbReference type="EMBL" id="MFD1191671.1"/>
    </source>
</evidence>
<dbReference type="PANTHER" id="PTHR43476">
    <property type="entry name" value="3-(3-HYDROXY-PHENYL)PROPIONATE/3-HYDROXYCINNAMIC ACID HYDROXYLASE"/>
    <property type="match status" value="1"/>
</dbReference>
<gene>
    <name evidence="4" type="ORF">ACFQ27_13865</name>
</gene>
<comment type="caution">
    <text evidence="4">The sequence shown here is derived from an EMBL/GenBank/DDBJ whole genome shotgun (WGS) entry which is preliminary data.</text>
</comment>
<evidence type="ECO:0000313" key="5">
    <source>
        <dbReference type="Proteomes" id="UP001597216"/>
    </source>
</evidence>
<dbReference type="SUPFAM" id="SSF51905">
    <property type="entry name" value="FAD/NAD(P)-binding domain"/>
    <property type="match status" value="1"/>
</dbReference>
<dbReference type="Gene3D" id="3.50.50.60">
    <property type="entry name" value="FAD/NAD(P)-binding domain"/>
    <property type="match status" value="1"/>
</dbReference>
<accession>A0ABW3T5N8</accession>
<dbReference type="InterPro" id="IPR036188">
    <property type="entry name" value="FAD/NAD-bd_sf"/>
</dbReference>
<dbReference type="PANTHER" id="PTHR43476:SF4">
    <property type="entry name" value="BLR0106 PROTEIN"/>
    <property type="match status" value="1"/>
</dbReference>
<sequence>MADYDLIVVGGGIGGSTLAEVMARAGRSVLVLEQSEVFEDRVRGEWIAPWGVKEVQRLGLYELLMGAGGHHIATHVTYDESRPAEVSEAEPLPLGFFAEGVPGPLCLGHPKHCQTLLDAAARAGAQVRRGVRVTDAGAGAAPFCAWSDAEGDHLATCRLLVGADGRTSFVREKAGIVLHQDPPHHMFAGMLVDGAGDWDPSRQAIGVEGRFGFLAFPQGEGRVRLYGSFGLDERRRFSGPEGPKAFLEAFRVGCAPANRALADATPAGPLMAYFNNDAWTDEPFVEGAVLVGDAGGWNDPIQGLGLSVTYRDVRIVSDILKASDDWSAKAFAPFAEERAERMRRLRVSAYITAALEAEFGPEAAERRRRHSEAAKTDPTLKLHGIAVMAGPEMAPPEIFTPEHRARVLSV</sequence>
<evidence type="ECO:0000256" key="2">
    <source>
        <dbReference type="ARBA" id="ARBA00023027"/>
    </source>
</evidence>
<keyword evidence="1" id="KW-0560">Oxidoreductase</keyword>
<proteinExistence type="predicted"/>
<evidence type="ECO:0000259" key="3">
    <source>
        <dbReference type="Pfam" id="PF01494"/>
    </source>
</evidence>
<dbReference type="PRINTS" id="PR00420">
    <property type="entry name" value="RNGMNOXGNASE"/>
</dbReference>
<keyword evidence="5" id="KW-1185">Reference proteome</keyword>
<dbReference type="EMBL" id="JBHTLQ010000032">
    <property type="protein sequence ID" value="MFD1191671.1"/>
    <property type="molecule type" value="Genomic_DNA"/>
</dbReference>
<protein>
    <submittedName>
        <fullName evidence="4">FAD-dependent oxidoreductase</fullName>
    </submittedName>
</protein>
<dbReference type="Pfam" id="PF01494">
    <property type="entry name" value="FAD_binding_3"/>
    <property type="match status" value="1"/>
</dbReference>
<dbReference type="RefSeq" id="WP_377354002.1">
    <property type="nucleotide sequence ID" value="NZ_JBHTLQ010000032.1"/>
</dbReference>